<name>A0A5H2XKB9_PRUDU</name>
<feature type="region of interest" description="Disordered" evidence="1">
    <location>
        <begin position="45"/>
        <end position="67"/>
    </location>
</feature>
<sequence>MVIQAEVKRSIEGHALGQIIQAEVQRSVLELTDKVMSEVRSFMKDTRHEDVNQTKEDGPPKIRDEGGENLKIGVEKRKFTKLARGDQSRIQTRRTAERRPGLHCKEPWVDPSNAKGKAVQKTASKIKIGPFKLKPEDLQDSDFDEEVIIEIENEHHVTRDEFMCLRPEMWINDRVLNAQVYYLQEKGSGNWYFNTYMSMKVLDYIYNDEIVKYFDKGWQFAKFNIVRTDKARRQLNGCNCGIFVMNWLEDIECTSHGSNKFQHASERVCVALSLLKTQKTSV</sequence>
<gene>
    <name evidence="2" type="ORF">Prudu_508S000400</name>
</gene>
<dbReference type="SUPFAM" id="SSF54001">
    <property type="entry name" value="Cysteine proteinases"/>
    <property type="match status" value="1"/>
</dbReference>
<evidence type="ECO:0008006" key="3">
    <source>
        <dbReference type="Google" id="ProtNLM"/>
    </source>
</evidence>
<dbReference type="InterPro" id="IPR038765">
    <property type="entry name" value="Papain-like_cys_pep_sf"/>
</dbReference>
<organism evidence="2">
    <name type="scientific">Prunus dulcis</name>
    <name type="common">Almond</name>
    <name type="synonym">Amygdalus dulcis</name>
    <dbReference type="NCBI Taxonomy" id="3755"/>
    <lineage>
        <taxon>Eukaryota</taxon>
        <taxon>Viridiplantae</taxon>
        <taxon>Streptophyta</taxon>
        <taxon>Embryophyta</taxon>
        <taxon>Tracheophyta</taxon>
        <taxon>Spermatophyta</taxon>
        <taxon>Magnoliopsida</taxon>
        <taxon>eudicotyledons</taxon>
        <taxon>Gunneridae</taxon>
        <taxon>Pentapetalae</taxon>
        <taxon>rosids</taxon>
        <taxon>fabids</taxon>
        <taxon>Rosales</taxon>
        <taxon>Rosaceae</taxon>
        <taxon>Amygdaloideae</taxon>
        <taxon>Amygdaleae</taxon>
        <taxon>Prunus</taxon>
    </lineage>
</organism>
<evidence type="ECO:0000256" key="1">
    <source>
        <dbReference type="SAM" id="MobiDB-lite"/>
    </source>
</evidence>
<reference evidence="2" key="1">
    <citation type="journal article" date="2019" name="Science">
        <title>Mutation of a bHLH transcription factor allowed almond domestication.</title>
        <authorList>
            <person name="Sanchez-Perez R."/>
            <person name="Pavan S."/>
            <person name="Mazzeo R."/>
            <person name="Moldovan C."/>
            <person name="Aiese Cigliano R."/>
            <person name="Del Cueto J."/>
            <person name="Ricciardi F."/>
            <person name="Lotti C."/>
            <person name="Ricciardi L."/>
            <person name="Dicenta F."/>
            <person name="Lopez-Marques R.L."/>
            <person name="Lindberg Moller B."/>
        </authorList>
    </citation>
    <scope>NUCLEOTIDE SEQUENCE</scope>
</reference>
<dbReference type="EMBL" id="AP020845">
    <property type="protein sequence ID" value="BBN68637.1"/>
    <property type="molecule type" value="Genomic_DNA"/>
</dbReference>
<dbReference type="AlphaFoldDB" id="A0A5H2XKB9"/>
<proteinExistence type="predicted"/>
<dbReference type="Gene3D" id="1.10.418.20">
    <property type="match status" value="1"/>
</dbReference>
<evidence type="ECO:0000313" key="2">
    <source>
        <dbReference type="EMBL" id="BBN68637.1"/>
    </source>
</evidence>
<accession>A0A5H2XKB9</accession>
<protein>
    <recommendedName>
        <fullName evidence="3">Ubiquitin-like protease family profile domain-containing protein</fullName>
    </recommendedName>
</protein>